<feature type="compositionally biased region" description="Pro residues" evidence="1">
    <location>
        <begin position="43"/>
        <end position="52"/>
    </location>
</feature>
<dbReference type="Proteomes" id="UP001341281">
    <property type="component" value="Chromosome 08"/>
</dbReference>
<protein>
    <submittedName>
        <fullName evidence="2">Uncharacterized protein</fullName>
    </submittedName>
</protein>
<name>A0AAQ3UEW7_PASNO</name>
<keyword evidence="3" id="KW-1185">Reference proteome</keyword>
<gene>
    <name evidence="2" type="ORF">U9M48_035159</name>
</gene>
<evidence type="ECO:0000313" key="3">
    <source>
        <dbReference type="Proteomes" id="UP001341281"/>
    </source>
</evidence>
<dbReference type="AlphaFoldDB" id="A0AAQ3UEW7"/>
<feature type="region of interest" description="Disordered" evidence="1">
    <location>
        <begin position="100"/>
        <end position="128"/>
    </location>
</feature>
<accession>A0AAQ3UEW7</accession>
<feature type="region of interest" description="Disordered" evidence="1">
    <location>
        <begin position="1"/>
        <end position="88"/>
    </location>
</feature>
<sequence length="171" mass="18543">MPAVARPPPDADPVSSTGRRPTPTPPPPDAPVSRLPRDADPAQPAPLPPSPLSGPSVLASSKPALLQRRHLQRSQVNAGAPPSHQAWRERHRLGWVRRGSMSETLQPPIPLSDKQDAWKGPSTTTPQVTSHACCKSQQTYALEDILFVPAIISGRYFVLVKKEVMSDVNVH</sequence>
<reference evidence="2 3" key="1">
    <citation type="submission" date="2024-02" db="EMBL/GenBank/DDBJ databases">
        <title>High-quality chromosome-scale genome assembly of Pensacola bahiagrass (Paspalum notatum Flugge var. saurae).</title>
        <authorList>
            <person name="Vega J.M."/>
            <person name="Podio M."/>
            <person name="Orjuela J."/>
            <person name="Siena L.A."/>
            <person name="Pessino S.C."/>
            <person name="Combes M.C."/>
            <person name="Mariac C."/>
            <person name="Albertini E."/>
            <person name="Pupilli F."/>
            <person name="Ortiz J.P.A."/>
            <person name="Leblanc O."/>
        </authorList>
    </citation>
    <scope>NUCLEOTIDE SEQUENCE [LARGE SCALE GENOMIC DNA]</scope>
    <source>
        <strain evidence="2">R1</strain>
        <tissue evidence="2">Leaf</tissue>
    </source>
</reference>
<proteinExistence type="predicted"/>
<evidence type="ECO:0000256" key="1">
    <source>
        <dbReference type="SAM" id="MobiDB-lite"/>
    </source>
</evidence>
<evidence type="ECO:0000313" key="2">
    <source>
        <dbReference type="EMBL" id="WVZ88667.1"/>
    </source>
</evidence>
<feature type="compositionally biased region" description="Low complexity" evidence="1">
    <location>
        <begin position="12"/>
        <end position="21"/>
    </location>
</feature>
<feature type="compositionally biased region" description="Pro residues" evidence="1">
    <location>
        <begin position="1"/>
        <end position="11"/>
    </location>
</feature>
<organism evidence="2 3">
    <name type="scientific">Paspalum notatum var. saurae</name>
    <dbReference type="NCBI Taxonomy" id="547442"/>
    <lineage>
        <taxon>Eukaryota</taxon>
        <taxon>Viridiplantae</taxon>
        <taxon>Streptophyta</taxon>
        <taxon>Embryophyta</taxon>
        <taxon>Tracheophyta</taxon>
        <taxon>Spermatophyta</taxon>
        <taxon>Magnoliopsida</taxon>
        <taxon>Liliopsida</taxon>
        <taxon>Poales</taxon>
        <taxon>Poaceae</taxon>
        <taxon>PACMAD clade</taxon>
        <taxon>Panicoideae</taxon>
        <taxon>Andropogonodae</taxon>
        <taxon>Paspaleae</taxon>
        <taxon>Paspalinae</taxon>
        <taxon>Paspalum</taxon>
    </lineage>
</organism>
<dbReference type="EMBL" id="CP144752">
    <property type="protein sequence ID" value="WVZ88667.1"/>
    <property type="molecule type" value="Genomic_DNA"/>
</dbReference>